<feature type="transmembrane region" description="Helical" evidence="6">
    <location>
        <begin position="31"/>
        <end position="53"/>
    </location>
</feature>
<dbReference type="EMBL" id="JBHMDM010000005">
    <property type="protein sequence ID" value="MFB9377502.1"/>
    <property type="molecule type" value="Genomic_DNA"/>
</dbReference>
<feature type="transmembrane region" description="Helical" evidence="6">
    <location>
        <begin position="191"/>
        <end position="212"/>
    </location>
</feature>
<evidence type="ECO:0000313" key="10">
    <source>
        <dbReference type="Proteomes" id="UP001589748"/>
    </source>
</evidence>
<dbReference type="InterPro" id="IPR000515">
    <property type="entry name" value="MetI-like"/>
</dbReference>
<comment type="similarity">
    <text evidence="6">Belongs to the binding-protein-dependent transport system permease family.</text>
</comment>
<dbReference type="Gene3D" id="1.10.3720.10">
    <property type="entry name" value="MetI-like"/>
    <property type="match status" value="1"/>
</dbReference>
<dbReference type="Pfam" id="PF00528">
    <property type="entry name" value="BPD_transp_1"/>
    <property type="match status" value="1"/>
</dbReference>
<feature type="transmembrane region" description="Helical" evidence="6">
    <location>
        <begin position="60"/>
        <end position="83"/>
    </location>
</feature>
<dbReference type="PANTHER" id="PTHR30177:SF33">
    <property type="entry name" value="POSSIBLE OSMOPROTECTANT (GLYCINE BETAINE_CARNITINE_CHOLINE_L-PROLINE) TRANSPORT INTEGRAL MEMBRANE PROTEIN ABC TRANSPORTER PROZ"/>
    <property type="match status" value="1"/>
</dbReference>
<dbReference type="PROSITE" id="PS50928">
    <property type="entry name" value="ABC_TM1"/>
    <property type="match status" value="1"/>
</dbReference>
<dbReference type="Proteomes" id="UP001589748">
    <property type="component" value="Unassembled WGS sequence"/>
</dbReference>
<keyword evidence="2 6" id="KW-0813">Transport</keyword>
<comment type="subcellular location">
    <subcellularLocation>
        <location evidence="6">Cell membrane</location>
        <topology evidence="6">Multi-pass membrane protein</topology>
    </subcellularLocation>
    <subcellularLocation>
        <location evidence="1">Membrane</location>
        <topology evidence="1">Multi-pass membrane protein</topology>
    </subcellularLocation>
</comment>
<evidence type="ECO:0000256" key="7">
    <source>
        <dbReference type="SAM" id="MobiDB-lite"/>
    </source>
</evidence>
<keyword evidence="10" id="KW-1185">Reference proteome</keyword>
<feature type="transmembrane region" description="Helical" evidence="6">
    <location>
        <begin position="144"/>
        <end position="171"/>
    </location>
</feature>
<dbReference type="InterPro" id="IPR051204">
    <property type="entry name" value="ABC_transp_perm/SBD"/>
</dbReference>
<gene>
    <name evidence="9" type="ORF">ACFFVI_11015</name>
</gene>
<reference evidence="9 10" key="1">
    <citation type="submission" date="2024-09" db="EMBL/GenBank/DDBJ databases">
        <authorList>
            <person name="Sun Q."/>
            <person name="Mori K."/>
        </authorList>
    </citation>
    <scope>NUCLEOTIDE SEQUENCE [LARGE SCALE GENOMIC DNA]</scope>
    <source>
        <strain evidence="9 10">TISTR 1856</strain>
    </source>
</reference>
<dbReference type="SUPFAM" id="SSF161098">
    <property type="entry name" value="MetI-like"/>
    <property type="match status" value="1"/>
</dbReference>
<evidence type="ECO:0000256" key="1">
    <source>
        <dbReference type="ARBA" id="ARBA00004141"/>
    </source>
</evidence>
<evidence type="ECO:0000256" key="2">
    <source>
        <dbReference type="ARBA" id="ARBA00022448"/>
    </source>
</evidence>
<dbReference type="InterPro" id="IPR035906">
    <property type="entry name" value="MetI-like_sf"/>
</dbReference>
<keyword evidence="5 6" id="KW-0472">Membrane</keyword>
<evidence type="ECO:0000256" key="6">
    <source>
        <dbReference type="RuleBase" id="RU363032"/>
    </source>
</evidence>
<name>A0ABV5LTV0_9ACTN</name>
<feature type="domain" description="ABC transmembrane type-1" evidence="8">
    <location>
        <begin position="27"/>
        <end position="209"/>
    </location>
</feature>
<sequence length="250" mass="25574">MEWITLVTSYLGDPASWRGPNGLGLRLGEHVGLSLLAIVLAVVVTVPVAILLGHVGKGGGLAIALGNIGRAVPVLALIALFFLLPAPLGANDVSVVLALALFSVPPLLINTYVGMRGVDAATVDAARGMGMSARQLVTRVEVPLAAPLIFTGIRLAALQTIATASVAGIVGGPGLGRIVSEGFTVQDPSRYLSGALLIAVLALAAEALLALLQRRADPARRSRGRRDRTPDPDTRPDADADVGPVGSTAI</sequence>
<keyword evidence="4 6" id="KW-1133">Transmembrane helix</keyword>
<evidence type="ECO:0000313" key="9">
    <source>
        <dbReference type="EMBL" id="MFB9377502.1"/>
    </source>
</evidence>
<accession>A0ABV5LTV0</accession>
<organism evidence="9 10">
    <name type="scientific">Kineococcus gynurae</name>
    <dbReference type="NCBI Taxonomy" id="452979"/>
    <lineage>
        <taxon>Bacteria</taxon>
        <taxon>Bacillati</taxon>
        <taxon>Actinomycetota</taxon>
        <taxon>Actinomycetes</taxon>
        <taxon>Kineosporiales</taxon>
        <taxon>Kineosporiaceae</taxon>
        <taxon>Kineococcus</taxon>
    </lineage>
</organism>
<dbReference type="CDD" id="cd06261">
    <property type="entry name" value="TM_PBP2"/>
    <property type="match status" value="1"/>
</dbReference>
<evidence type="ECO:0000256" key="5">
    <source>
        <dbReference type="ARBA" id="ARBA00023136"/>
    </source>
</evidence>
<dbReference type="PANTHER" id="PTHR30177">
    <property type="entry name" value="GLYCINE BETAINE/L-PROLINE TRANSPORT SYSTEM PERMEASE PROTEIN PROW"/>
    <property type="match status" value="1"/>
</dbReference>
<proteinExistence type="inferred from homology"/>
<feature type="region of interest" description="Disordered" evidence="7">
    <location>
        <begin position="219"/>
        <end position="250"/>
    </location>
</feature>
<protein>
    <submittedName>
        <fullName evidence="9">ABC transporter permease</fullName>
    </submittedName>
</protein>
<evidence type="ECO:0000256" key="4">
    <source>
        <dbReference type="ARBA" id="ARBA00022989"/>
    </source>
</evidence>
<keyword evidence="3 6" id="KW-0812">Transmembrane</keyword>
<comment type="caution">
    <text evidence="9">The sequence shown here is derived from an EMBL/GenBank/DDBJ whole genome shotgun (WGS) entry which is preliminary data.</text>
</comment>
<dbReference type="RefSeq" id="WP_380139003.1">
    <property type="nucleotide sequence ID" value="NZ_JBHLUI010000010.1"/>
</dbReference>
<feature type="compositionally biased region" description="Basic and acidic residues" evidence="7">
    <location>
        <begin position="227"/>
        <end position="238"/>
    </location>
</feature>
<feature type="transmembrane region" description="Helical" evidence="6">
    <location>
        <begin position="95"/>
        <end position="113"/>
    </location>
</feature>
<evidence type="ECO:0000259" key="8">
    <source>
        <dbReference type="PROSITE" id="PS50928"/>
    </source>
</evidence>
<evidence type="ECO:0000256" key="3">
    <source>
        <dbReference type="ARBA" id="ARBA00022692"/>
    </source>
</evidence>